<keyword evidence="2" id="KW-1185">Reference proteome</keyword>
<dbReference type="AlphaFoldDB" id="A0A6A4V5P0"/>
<dbReference type="PANTHER" id="PTHR22878:SF63">
    <property type="entry name" value="DYNEIN AXONEMAL HEAVY CHAIN 10"/>
    <property type="match status" value="1"/>
</dbReference>
<dbReference type="GO" id="GO:0007018">
    <property type="term" value="P:microtubule-based movement"/>
    <property type="evidence" value="ECO:0007669"/>
    <property type="project" value="InterPro"/>
</dbReference>
<dbReference type="EMBL" id="VIIS01001867">
    <property type="protein sequence ID" value="KAF0291567.1"/>
    <property type="molecule type" value="Genomic_DNA"/>
</dbReference>
<dbReference type="GO" id="GO:0045505">
    <property type="term" value="F:dynein intermediate chain binding"/>
    <property type="evidence" value="ECO:0007669"/>
    <property type="project" value="InterPro"/>
</dbReference>
<gene>
    <name evidence="1" type="primary">DNAH10_2</name>
    <name evidence="1" type="ORF">FJT64_010319</name>
</gene>
<evidence type="ECO:0000313" key="2">
    <source>
        <dbReference type="Proteomes" id="UP000440578"/>
    </source>
</evidence>
<sequence length="147" mass="17614">MFTEAYDMRQVVDGRVEDWMNAVMAEMWRTNRFLTKKAIYEYAKTSKSRAQWMLDYQGMICLAANQVWWTAEVEEVFRLVKKGNKRAMKEYLTTLNRQLDELVLIVRTDLTPNERKKINTVLIIDVHARWAQYTDNPERMNLWKLSV</sequence>
<dbReference type="Gene3D" id="1.20.58.1120">
    <property type="match status" value="1"/>
</dbReference>
<comment type="caution">
    <text evidence="1">The sequence shown here is derived from an EMBL/GenBank/DDBJ whole genome shotgun (WGS) entry which is preliminary data.</text>
</comment>
<reference evidence="1 2" key="1">
    <citation type="submission" date="2019-07" db="EMBL/GenBank/DDBJ databases">
        <title>Draft genome assembly of a fouling barnacle, Amphibalanus amphitrite (Darwin, 1854): The first reference genome for Thecostraca.</title>
        <authorList>
            <person name="Kim W."/>
        </authorList>
    </citation>
    <scope>NUCLEOTIDE SEQUENCE [LARGE SCALE GENOMIC DNA]</scope>
    <source>
        <strain evidence="1">SNU_AA5</strain>
        <tissue evidence="1">Soma without cirri and trophi</tissue>
    </source>
</reference>
<protein>
    <submittedName>
        <fullName evidence="1">Dynein heavy chain 10, axonemal</fullName>
    </submittedName>
</protein>
<dbReference type="GO" id="GO:0030286">
    <property type="term" value="C:dynein complex"/>
    <property type="evidence" value="ECO:0007669"/>
    <property type="project" value="InterPro"/>
</dbReference>
<accession>A0A6A4V5P0</accession>
<dbReference type="InterPro" id="IPR026983">
    <property type="entry name" value="DHC"/>
</dbReference>
<dbReference type="Proteomes" id="UP000440578">
    <property type="component" value="Unassembled WGS sequence"/>
</dbReference>
<organism evidence="1 2">
    <name type="scientific">Amphibalanus amphitrite</name>
    <name type="common">Striped barnacle</name>
    <name type="synonym">Balanus amphitrite</name>
    <dbReference type="NCBI Taxonomy" id="1232801"/>
    <lineage>
        <taxon>Eukaryota</taxon>
        <taxon>Metazoa</taxon>
        <taxon>Ecdysozoa</taxon>
        <taxon>Arthropoda</taxon>
        <taxon>Crustacea</taxon>
        <taxon>Multicrustacea</taxon>
        <taxon>Cirripedia</taxon>
        <taxon>Thoracica</taxon>
        <taxon>Thoracicalcarea</taxon>
        <taxon>Balanomorpha</taxon>
        <taxon>Balanoidea</taxon>
        <taxon>Balanidae</taxon>
        <taxon>Amphibalaninae</taxon>
        <taxon>Amphibalanus</taxon>
    </lineage>
</organism>
<name>A0A6A4V5P0_AMPAM</name>
<dbReference type="PANTHER" id="PTHR22878">
    <property type="entry name" value="DYNEIN HEAVY CHAIN 6, AXONEMAL-LIKE-RELATED"/>
    <property type="match status" value="1"/>
</dbReference>
<proteinExistence type="predicted"/>
<dbReference type="GO" id="GO:0051959">
    <property type="term" value="F:dynein light intermediate chain binding"/>
    <property type="evidence" value="ECO:0007669"/>
    <property type="project" value="InterPro"/>
</dbReference>
<evidence type="ECO:0000313" key="1">
    <source>
        <dbReference type="EMBL" id="KAF0291567.1"/>
    </source>
</evidence>